<evidence type="ECO:0000313" key="2">
    <source>
        <dbReference type="Proteomes" id="UP001372338"/>
    </source>
</evidence>
<name>A0AAN9ICV9_CROPI</name>
<sequence>MVTSSVDEARRSHDGFHCRTWWHVEFTPCGGFPGGSRGGRDGSLGGARVSCGVWRQRVVDGSMIEGDLVVAGCSAVVAGGGIVGTGETHEGDGGGSVFLDGGAALDEGEREDDNVSVVVGGVVLFAGDGASGGIDVYCLSVCGFVVEAEDRYMRVVHGGYKIVIVVIEVVGKGKRSVMDSRSHCVGKVIEIVRVNNLVEIDN</sequence>
<keyword evidence="2" id="KW-1185">Reference proteome</keyword>
<accession>A0AAN9ICV9</accession>
<dbReference type="AlphaFoldDB" id="A0AAN9ICV9"/>
<reference evidence="1 2" key="1">
    <citation type="submission" date="2024-01" db="EMBL/GenBank/DDBJ databases">
        <title>The genomes of 5 underutilized Papilionoideae crops provide insights into root nodulation and disease resistanc.</title>
        <authorList>
            <person name="Yuan L."/>
        </authorList>
    </citation>
    <scope>NUCLEOTIDE SEQUENCE [LARGE SCALE GENOMIC DNA]</scope>
    <source>
        <strain evidence="1">ZHUSHIDOU_FW_LH</strain>
        <tissue evidence="1">Leaf</tissue>
    </source>
</reference>
<gene>
    <name evidence="1" type="ORF">RIF29_14589</name>
</gene>
<dbReference type="EMBL" id="JAYWIO010000003">
    <property type="protein sequence ID" value="KAK7273534.1"/>
    <property type="molecule type" value="Genomic_DNA"/>
</dbReference>
<protein>
    <submittedName>
        <fullName evidence="1">Uncharacterized protein</fullName>
    </submittedName>
</protein>
<organism evidence="1 2">
    <name type="scientific">Crotalaria pallida</name>
    <name type="common">Smooth rattlebox</name>
    <name type="synonym">Crotalaria striata</name>
    <dbReference type="NCBI Taxonomy" id="3830"/>
    <lineage>
        <taxon>Eukaryota</taxon>
        <taxon>Viridiplantae</taxon>
        <taxon>Streptophyta</taxon>
        <taxon>Embryophyta</taxon>
        <taxon>Tracheophyta</taxon>
        <taxon>Spermatophyta</taxon>
        <taxon>Magnoliopsida</taxon>
        <taxon>eudicotyledons</taxon>
        <taxon>Gunneridae</taxon>
        <taxon>Pentapetalae</taxon>
        <taxon>rosids</taxon>
        <taxon>fabids</taxon>
        <taxon>Fabales</taxon>
        <taxon>Fabaceae</taxon>
        <taxon>Papilionoideae</taxon>
        <taxon>50 kb inversion clade</taxon>
        <taxon>genistoids sensu lato</taxon>
        <taxon>core genistoids</taxon>
        <taxon>Crotalarieae</taxon>
        <taxon>Crotalaria</taxon>
    </lineage>
</organism>
<proteinExistence type="predicted"/>
<comment type="caution">
    <text evidence="1">The sequence shown here is derived from an EMBL/GenBank/DDBJ whole genome shotgun (WGS) entry which is preliminary data.</text>
</comment>
<evidence type="ECO:0000313" key="1">
    <source>
        <dbReference type="EMBL" id="KAK7273534.1"/>
    </source>
</evidence>
<dbReference type="Proteomes" id="UP001372338">
    <property type="component" value="Unassembled WGS sequence"/>
</dbReference>